<protein>
    <submittedName>
        <fullName evidence="1">Uncharacterized protein</fullName>
    </submittedName>
</protein>
<evidence type="ECO:0000313" key="1">
    <source>
        <dbReference type="EMBL" id="MER3120810.1"/>
    </source>
</evidence>
<accession>A0ABV1S3D0</accession>
<dbReference type="EMBL" id="JBEOME010000002">
    <property type="protein sequence ID" value="MER3120810.1"/>
    <property type="molecule type" value="Genomic_DNA"/>
</dbReference>
<proteinExistence type="predicted"/>
<reference evidence="1 2" key="1">
    <citation type="submission" date="2024-06" db="EMBL/GenBank/DDBJ databases">
        <title>Construction of an artificial bacterial consortium using nitrogen cycle bacteria from Cuatro Cienegas Basin and a mangrove forest.</title>
        <authorList>
            <person name="Aguilera-Najera D."/>
            <person name="Marquez-Cianci L."/>
            <person name="Martinez-Perez E."/>
            <person name="Rosas-Barrera M."/>
            <person name="Rodriguez-Cruz U.E."/>
            <person name="Tapia-Lopez R."/>
            <person name="Eguiarte L.E."/>
            <person name="Souza-Saldivar V."/>
        </authorList>
    </citation>
    <scope>NUCLEOTIDE SEQUENCE [LARGE SCALE GENOMIC DNA]</scope>
    <source>
        <strain evidence="1 2">S14-15</strain>
    </source>
</reference>
<comment type="caution">
    <text evidence="1">The sequence shown here is derived from an EMBL/GenBank/DDBJ whole genome shotgun (WGS) entry which is preliminary data.</text>
</comment>
<organism evidence="1 2">
    <name type="scientific">Bacillus altitudinis</name>
    <dbReference type="NCBI Taxonomy" id="293387"/>
    <lineage>
        <taxon>Bacteria</taxon>
        <taxon>Bacillati</taxon>
        <taxon>Bacillota</taxon>
        <taxon>Bacilli</taxon>
        <taxon>Bacillales</taxon>
        <taxon>Bacillaceae</taxon>
        <taxon>Bacillus</taxon>
    </lineage>
</organism>
<dbReference type="RefSeq" id="WP_350385267.1">
    <property type="nucleotide sequence ID" value="NZ_JBEOME010000002.1"/>
</dbReference>
<name>A0ABV1S3D0_BACAB</name>
<gene>
    <name evidence="1" type="ORF">ABQG71_06360</name>
</gene>
<dbReference type="Proteomes" id="UP001467674">
    <property type="component" value="Unassembled WGS sequence"/>
</dbReference>
<sequence>MREFIDEAFESVHMEFTRSFSEFKEHNDRLVAFTELKKIIDEAVDGVGSLGAKVSEEIKLRNINENDLRYLINVFAERCYRLRTHAEEIYRALTEEQDHFSIPVTAGCRHAGYQRGATKNEPVRLPAGSKVHGGKEQVCKACNRQVGKEWTL</sequence>
<keyword evidence="2" id="KW-1185">Reference proteome</keyword>
<evidence type="ECO:0000313" key="2">
    <source>
        <dbReference type="Proteomes" id="UP001467674"/>
    </source>
</evidence>